<dbReference type="RefSeq" id="WP_015746954.1">
    <property type="nucleotide sequence ID" value="NC_013235.1"/>
</dbReference>
<gene>
    <name evidence="7" type="ordered locus">Namu_1661</name>
</gene>
<feature type="domain" description="PTS EIIA type-4" evidence="6">
    <location>
        <begin position="2"/>
        <end position="133"/>
    </location>
</feature>
<keyword evidence="8" id="KW-1185">Reference proteome</keyword>
<dbReference type="Gene3D" id="3.40.50.510">
    <property type="entry name" value="Phosphotransferase system, mannose-type IIA component"/>
    <property type="match status" value="1"/>
</dbReference>
<dbReference type="OrthoDB" id="350754at2"/>
<reference evidence="7 8" key="2">
    <citation type="journal article" date="2010" name="Stand. Genomic Sci.">
        <title>Complete genome sequence of Nakamurella multipartita type strain (Y-104).</title>
        <authorList>
            <person name="Tice H."/>
            <person name="Mayilraj S."/>
            <person name="Sims D."/>
            <person name="Lapidus A."/>
            <person name="Nolan M."/>
            <person name="Lucas S."/>
            <person name="Glavina Del Rio T."/>
            <person name="Copeland A."/>
            <person name="Cheng J.F."/>
            <person name="Meincke L."/>
            <person name="Bruce D."/>
            <person name="Goodwin L."/>
            <person name="Pitluck S."/>
            <person name="Ivanova N."/>
            <person name="Mavromatis K."/>
            <person name="Ovchinnikova G."/>
            <person name="Pati A."/>
            <person name="Chen A."/>
            <person name="Palaniappan K."/>
            <person name="Land M."/>
            <person name="Hauser L."/>
            <person name="Chang Y.J."/>
            <person name="Jeffries C.D."/>
            <person name="Detter J.C."/>
            <person name="Brettin T."/>
            <person name="Rohde M."/>
            <person name="Goker M."/>
            <person name="Bristow J."/>
            <person name="Eisen J.A."/>
            <person name="Markowitz V."/>
            <person name="Hugenholtz P."/>
            <person name="Kyrpides N.C."/>
            <person name="Klenk H.P."/>
            <person name="Chen F."/>
        </authorList>
    </citation>
    <scope>NUCLEOTIDE SEQUENCE [LARGE SCALE GENOMIC DNA]</scope>
    <source>
        <strain evidence="8">ATCC 700099 / DSM 44233 / CIP 104796 / JCM 9543 / NBRC 105858 / Y-104</strain>
    </source>
</reference>
<dbReference type="InterPro" id="IPR039643">
    <property type="entry name" value="DhaM"/>
</dbReference>
<dbReference type="eggNOG" id="COG3412">
    <property type="taxonomic scope" value="Bacteria"/>
</dbReference>
<evidence type="ECO:0000313" key="7">
    <source>
        <dbReference type="EMBL" id="ACV78051.1"/>
    </source>
</evidence>
<dbReference type="KEGG" id="nml:Namu_1661"/>
<dbReference type="InterPro" id="IPR012844">
    <property type="entry name" value="DhaM_N"/>
</dbReference>
<dbReference type="PANTHER" id="PTHR38594:SF1">
    <property type="entry name" value="PEP-DEPENDENT DIHYDROXYACETONE KINASE, PHOSPHORYL DONOR SUBUNIT DHAM"/>
    <property type="match status" value="1"/>
</dbReference>
<evidence type="ECO:0000259" key="6">
    <source>
        <dbReference type="PROSITE" id="PS51096"/>
    </source>
</evidence>
<accession>C8XFU0</accession>
<dbReference type="PANTHER" id="PTHR38594">
    <property type="entry name" value="PEP-DEPENDENT DIHYDROXYACETONE KINASE, PHOSPHORYL DONOR SUBUNIT DHAM"/>
    <property type="match status" value="1"/>
</dbReference>
<dbReference type="GO" id="GO:0009401">
    <property type="term" value="P:phosphoenolpyruvate-dependent sugar phosphotransferase system"/>
    <property type="evidence" value="ECO:0007669"/>
    <property type="project" value="InterPro"/>
</dbReference>
<dbReference type="GO" id="GO:0047324">
    <property type="term" value="F:phosphoenolpyruvate-glycerone phosphotransferase activity"/>
    <property type="evidence" value="ECO:0007669"/>
    <property type="project" value="UniProtKB-EC"/>
</dbReference>
<protein>
    <recommendedName>
        <fullName evidence="3">phosphoenolpyruvate--glycerone phosphotransferase</fullName>
        <ecNumber evidence="3">2.7.1.121</ecNumber>
    </recommendedName>
</protein>
<dbReference type="InParanoid" id="C8XFU0"/>
<dbReference type="STRING" id="479431.Namu_1661"/>
<reference evidence="8" key="1">
    <citation type="submission" date="2009-09" db="EMBL/GenBank/DDBJ databases">
        <title>The complete genome of Nakamurella multipartita DSM 44233.</title>
        <authorList>
            <consortium name="US DOE Joint Genome Institute (JGI-PGF)"/>
            <person name="Lucas S."/>
            <person name="Copeland A."/>
            <person name="Lapidus A."/>
            <person name="Glavina del Rio T."/>
            <person name="Dalin E."/>
            <person name="Tice H."/>
            <person name="Bruce D."/>
            <person name="Goodwin L."/>
            <person name="Pitluck S."/>
            <person name="Kyrpides N."/>
            <person name="Mavromatis K."/>
            <person name="Ivanova N."/>
            <person name="Ovchinnikova G."/>
            <person name="Sims D."/>
            <person name="Meincke L."/>
            <person name="Brettin T."/>
            <person name="Detter J.C."/>
            <person name="Han C."/>
            <person name="Larimer F."/>
            <person name="Land M."/>
            <person name="Hauser L."/>
            <person name="Markowitz V."/>
            <person name="Cheng J.-F."/>
            <person name="Hugenholtz P."/>
            <person name="Woyke T."/>
            <person name="Wu D."/>
            <person name="Klenk H.-P."/>
            <person name="Eisen J.A."/>
        </authorList>
    </citation>
    <scope>NUCLEOTIDE SEQUENCE [LARGE SCALE GENOMIC DNA]</scope>
    <source>
        <strain evidence="8">ATCC 700099 / DSM 44233 / CIP 104796 / JCM 9543 / NBRC 105858 / Y-104</strain>
    </source>
</reference>
<dbReference type="InterPro" id="IPR036662">
    <property type="entry name" value="PTS_EIIA_man-typ_sf"/>
</dbReference>
<dbReference type="Pfam" id="PF03610">
    <property type="entry name" value="EIIA-man"/>
    <property type="match status" value="1"/>
</dbReference>
<dbReference type="InterPro" id="IPR004701">
    <property type="entry name" value="PTS_EIIA_man-typ"/>
</dbReference>
<keyword evidence="4" id="KW-0808">Transferase</keyword>
<keyword evidence="7" id="KW-0418">Kinase</keyword>
<evidence type="ECO:0000313" key="8">
    <source>
        <dbReference type="Proteomes" id="UP000002218"/>
    </source>
</evidence>
<dbReference type="NCBIfam" id="TIGR02364">
    <property type="entry name" value="dha_pts"/>
    <property type="match status" value="1"/>
</dbReference>
<organism evidence="7 8">
    <name type="scientific">Nakamurella multipartita (strain ATCC 700099 / DSM 44233 / CIP 104796 / JCM 9543 / NBRC 105858 / Y-104)</name>
    <name type="common">Microsphaera multipartita</name>
    <dbReference type="NCBI Taxonomy" id="479431"/>
    <lineage>
        <taxon>Bacteria</taxon>
        <taxon>Bacillati</taxon>
        <taxon>Actinomycetota</taxon>
        <taxon>Actinomycetes</taxon>
        <taxon>Nakamurellales</taxon>
        <taxon>Nakamurellaceae</taxon>
        <taxon>Nakamurella</taxon>
    </lineage>
</organism>
<comment type="catalytic activity">
    <reaction evidence="1">
        <text>dihydroxyacetone + phosphoenolpyruvate = dihydroxyacetone phosphate + pyruvate</text>
        <dbReference type="Rhea" id="RHEA:18381"/>
        <dbReference type="ChEBI" id="CHEBI:15361"/>
        <dbReference type="ChEBI" id="CHEBI:16016"/>
        <dbReference type="ChEBI" id="CHEBI:57642"/>
        <dbReference type="ChEBI" id="CHEBI:58702"/>
        <dbReference type="EC" id="2.7.1.121"/>
    </reaction>
</comment>
<dbReference type="GO" id="GO:0016020">
    <property type="term" value="C:membrane"/>
    <property type="evidence" value="ECO:0007669"/>
    <property type="project" value="InterPro"/>
</dbReference>
<evidence type="ECO:0000256" key="4">
    <source>
        <dbReference type="ARBA" id="ARBA00022679"/>
    </source>
</evidence>
<dbReference type="GO" id="GO:0019563">
    <property type="term" value="P:glycerol catabolic process"/>
    <property type="evidence" value="ECO:0007669"/>
    <property type="project" value="InterPro"/>
</dbReference>
<name>C8XFU0_NAKMY</name>
<dbReference type="SUPFAM" id="SSF53062">
    <property type="entry name" value="PTS system fructose IIA component-like"/>
    <property type="match status" value="1"/>
</dbReference>
<dbReference type="Proteomes" id="UP000002218">
    <property type="component" value="Chromosome"/>
</dbReference>
<dbReference type="AlphaFoldDB" id="C8XFU0"/>
<dbReference type="PROSITE" id="PS51096">
    <property type="entry name" value="PTS_EIIA_TYPE_4"/>
    <property type="match status" value="1"/>
</dbReference>
<comment type="function">
    <text evidence="2">Component of the dihydroxyacetone kinase complex, which is responsible for the phosphoenolpyruvate (PEP)-dependent phosphorylation of dihydroxyacetone. DhaM serves as the phosphoryl donor. Is phosphorylated by phosphoenolpyruvate in an EI- and HPr-dependent reaction, and a phosphorelay system on histidine residues finally leads to phosphoryl transfer to DhaL and dihydroxyacetone.</text>
</comment>
<evidence type="ECO:0000256" key="5">
    <source>
        <dbReference type="ARBA" id="ARBA00046577"/>
    </source>
</evidence>
<sequence length="140" mass="13977">MTVGIVLVSHSAQLAAGLAEVAAQMAPNVAICPAGGLEDGAIGTSFDLIAAAIERADTGDGAILLYDLGSGYLTAETAVEFLEDEQRARVVIVDAPFVLAAVSASIAANVGSDLRGVVDAALQARTANGPGGVRSVDELV</sequence>
<evidence type="ECO:0000256" key="1">
    <source>
        <dbReference type="ARBA" id="ARBA00001113"/>
    </source>
</evidence>
<evidence type="ECO:0000256" key="3">
    <source>
        <dbReference type="ARBA" id="ARBA00012095"/>
    </source>
</evidence>
<proteinExistence type="predicted"/>
<comment type="subunit">
    <text evidence="5">Homodimer. The dihydroxyacetone kinase complex is composed of a homodimer of DhaM, a homodimer of DhaK and the subunit DhaL.</text>
</comment>
<evidence type="ECO:0000256" key="2">
    <source>
        <dbReference type="ARBA" id="ARBA00002788"/>
    </source>
</evidence>
<dbReference type="EMBL" id="CP001737">
    <property type="protein sequence ID" value="ACV78051.1"/>
    <property type="molecule type" value="Genomic_DNA"/>
</dbReference>
<dbReference type="HOGENOM" id="CLU_045361_2_1_11"/>
<dbReference type="EC" id="2.7.1.121" evidence="3"/>